<organism evidence="3 4">
    <name type="scientific">Bugula neritina</name>
    <name type="common">Brown bryozoan</name>
    <name type="synonym">Sertularia neritina</name>
    <dbReference type="NCBI Taxonomy" id="10212"/>
    <lineage>
        <taxon>Eukaryota</taxon>
        <taxon>Metazoa</taxon>
        <taxon>Spiralia</taxon>
        <taxon>Lophotrochozoa</taxon>
        <taxon>Bryozoa</taxon>
        <taxon>Gymnolaemata</taxon>
        <taxon>Cheilostomatida</taxon>
        <taxon>Flustrina</taxon>
        <taxon>Buguloidea</taxon>
        <taxon>Bugulidae</taxon>
        <taxon>Bugula</taxon>
    </lineage>
</organism>
<accession>A0A7J7JG47</accession>
<dbReference type="InterPro" id="IPR051566">
    <property type="entry name" value="CNKSR"/>
</dbReference>
<dbReference type="InterPro" id="IPR011993">
    <property type="entry name" value="PH-like_dom_sf"/>
</dbReference>
<name>A0A7J7JG47_BUGNE</name>
<dbReference type="PANTHER" id="PTHR12844:SF42">
    <property type="entry name" value="CONNECTOR ENHANCER OF KSR PROTEIN CNK"/>
    <property type="match status" value="1"/>
</dbReference>
<evidence type="ECO:0000313" key="3">
    <source>
        <dbReference type="EMBL" id="KAF6024606.1"/>
    </source>
</evidence>
<evidence type="ECO:0000313" key="4">
    <source>
        <dbReference type="Proteomes" id="UP000593567"/>
    </source>
</evidence>
<dbReference type="InterPro" id="IPR001849">
    <property type="entry name" value="PH_domain"/>
</dbReference>
<proteinExistence type="predicted"/>
<protein>
    <submittedName>
        <fullName evidence="3">IPCEF1</fullName>
    </submittedName>
</protein>
<evidence type="ECO:0000256" key="1">
    <source>
        <dbReference type="SAM" id="MobiDB-lite"/>
    </source>
</evidence>
<feature type="compositionally biased region" description="Polar residues" evidence="1">
    <location>
        <begin position="375"/>
        <end position="394"/>
    </location>
</feature>
<dbReference type="PROSITE" id="PS50003">
    <property type="entry name" value="PH_DOMAIN"/>
    <property type="match status" value="1"/>
</dbReference>
<reference evidence="3" key="1">
    <citation type="submission" date="2020-06" db="EMBL/GenBank/DDBJ databases">
        <title>Draft genome of Bugula neritina, a colonial animal packing powerful symbionts and potential medicines.</title>
        <authorList>
            <person name="Rayko M."/>
        </authorList>
    </citation>
    <scope>NUCLEOTIDE SEQUENCE [LARGE SCALE GENOMIC DNA]</scope>
    <source>
        <strain evidence="3">Kwan_BN1</strain>
    </source>
</reference>
<dbReference type="PANTHER" id="PTHR12844">
    <property type="entry name" value="CONNECTOR ENCHANCER OF KINASE SUPPRESSOR OF RAS"/>
    <property type="match status" value="1"/>
</dbReference>
<feature type="domain" description="PH" evidence="2">
    <location>
        <begin position="58"/>
        <end position="154"/>
    </location>
</feature>
<comment type="caution">
    <text evidence="3">The sequence shown here is derived from an EMBL/GenBank/DDBJ whole genome shotgun (WGS) entry which is preliminary data.</text>
</comment>
<evidence type="ECO:0000259" key="2">
    <source>
        <dbReference type="PROSITE" id="PS50003"/>
    </source>
</evidence>
<dbReference type="EMBL" id="VXIV02002554">
    <property type="protein sequence ID" value="KAF6024606.1"/>
    <property type="molecule type" value="Genomic_DNA"/>
</dbReference>
<dbReference type="AlphaFoldDB" id="A0A7J7JG47"/>
<keyword evidence="4" id="KW-1185">Reference proteome</keyword>
<dbReference type="Proteomes" id="UP000593567">
    <property type="component" value="Unassembled WGS sequence"/>
</dbReference>
<sequence length="414" mass="46458">MELARENFRGCYIREPEQEVVVYRRPKAVGGGVNSIKSRTKPKLSGVSRRVSCADLGSGALQGWLLTKKPRKAKWDKCTKWCVIKDTDLFVYDDQMDTVASSRIYLPAFRVSEATETKKTGAFKIYNEGTTFFFKCKTEEEKIRWINHLSLTAIQYPFPYAAAADYTVSGSSASSSGIDVNSGYSSRTSQAYSDIDEMDDSSTVSEEPVVPAKIRSKKSSTLTPVKLRSRMESNQALRHLVTSIREADLDIIGTDATTRRQSELRKSMANAGFTRKNSQHNKKVFTLRSMERQKQALEYELAAIETLLNNISQSNLYDFLSHYPDYQDAMVSSSNSSTVTMRDGRRPSLTDNTSEDLDSYEDNRHTLTPDIDSLRLTSVQSSEAIRTSTSSNRSVGAATNRFGKLKHKQSITHL</sequence>
<gene>
    <name evidence="3" type="ORF">EB796_017050</name>
</gene>
<feature type="compositionally biased region" description="Basic residues" evidence="1">
    <location>
        <begin position="403"/>
        <end position="414"/>
    </location>
</feature>
<dbReference type="Pfam" id="PF00169">
    <property type="entry name" value="PH"/>
    <property type="match status" value="1"/>
</dbReference>
<dbReference type="SMART" id="SM00233">
    <property type="entry name" value="PH"/>
    <property type="match status" value="1"/>
</dbReference>
<feature type="region of interest" description="Disordered" evidence="1">
    <location>
        <begin position="331"/>
        <end position="414"/>
    </location>
</feature>
<dbReference type="SUPFAM" id="SSF50729">
    <property type="entry name" value="PH domain-like"/>
    <property type="match status" value="1"/>
</dbReference>
<dbReference type="Gene3D" id="2.30.29.30">
    <property type="entry name" value="Pleckstrin-homology domain (PH domain)/Phosphotyrosine-binding domain (PTB)"/>
    <property type="match status" value="1"/>
</dbReference>